<dbReference type="AlphaFoldDB" id="A0AAN1WGW4"/>
<sequence>MKKRTRVLAIGLDSADFDLIWQLQACGDLPNIQALLGRGVWGRVQSPPGLGDDGVWASFSFAAQPGRHGRYFWQGFVPGSLEMKRSPELAPDIEPFWATLSAEGYNVGVIDVPKSPLAELPHGMQVADWLVHGRDGKTRSYPPHLASMLTERFGHDVTDDYESGEFLCCEEALPAAKQEPFLQALLQSLESKKQGSLELYTLGEWDLFLTVFKECHCIGHEFWHSVNADHERHHECLNTTIPDPVRHVYRKLDAAIGELVKQADDNTAVMIFSGLGMHANYTAEHCLDDILLRLEKAMPPPLLEKIRALPQLTGCAEFSAERLMIQIPHNEMSGAIKLNIAQPNGGVSGEQSTTVEQWYQWLEKALLALVNPNNGQAIVKQVIRSDQCFWGDRRNMLPDVFVVWQRSASINAVASDEVGVLNSTPPVFRSGNHIADGFYMMAGSMIDARGQGQTVSIADLGPTIAALLGSKAHFTDGQSMFKVHNPLSVTPV</sequence>
<organism evidence="1 2">
    <name type="scientific">Marinagarivorans cellulosilyticus</name>
    <dbReference type="NCBI Taxonomy" id="2721545"/>
    <lineage>
        <taxon>Bacteria</taxon>
        <taxon>Pseudomonadati</taxon>
        <taxon>Pseudomonadota</taxon>
        <taxon>Gammaproteobacteria</taxon>
        <taxon>Cellvibrionales</taxon>
        <taxon>Cellvibrionaceae</taxon>
        <taxon>Marinagarivorans</taxon>
    </lineage>
</organism>
<dbReference type="Proteomes" id="UP001320119">
    <property type="component" value="Chromosome"/>
</dbReference>
<accession>A0AAN1WGW4</accession>
<dbReference type="Pfam" id="PF01663">
    <property type="entry name" value="Phosphodiest"/>
    <property type="match status" value="1"/>
</dbReference>
<evidence type="ECO:0000313" key="1">
    <source>
        <dbReference type="EMBL" id="BCD97376.1"/>
    </source>
</evidence>
<proteinExistence type="predicted"/>
<evidence type="ECO:0000313" key="2">
    <source>
        <dbReference type="Proteomes" id="UP001320119"/>
    </source>
</evidence>
<keyword evidence="2" id="KW-1185">Reference proteome</keyword>
<dbReference type="InterPro" id="IPR017850">
    <property type="entry name" value="Alkaline_phosphatase_core_sf"/>
</dbReference>
<dbReference type="SUPFAM" id="SSF53649">
    <property type="entry name" value="Alkaline phosphatase-like"/>
    <property type="match status" value="1"/>
</dbReference>
<dbReference type="Gene3D" id="3.40.720.10">
    <property type="entry name" value="Alkaline Phosphatase, subunit A"/>
    <property type="match status" value="1"/>
</dbReference>
<dbReference type="RefSeq" id="WP_236986848.1">
    <property type="nucleotide sequence ID" value="NZ_AP023086.1"/>
</dbReference>
<dbReference type="EMBL" id="AP023086">
    <property type="protein sequence ID" value="BCD97376.1"/>
    <property type="molecule type" value="Genomic_DNA"/>
</dbReference>
<dbReference type="InterPro" id="IPR002591">
    <property type="entry name" value="Phosphodiest/P_Trfase"/>
</dbReference>
<reference evidence="1 2" key="1">
    <citation type="journal article" date="2022" name="IScience">
        <title>An ultrasensitive nanofiber-based assay for enzymatic hydrolysis and deep-sea microbial degradation of cellulose.</title>
        <authorList>
            <person name="Tsudome M."/>
            <person name="Tachioka M."/>
            <person name="Miyazaki M."/>
            <person name="Uchimura K."/>
            <person name="Tsuda M."/>
            <person name="Takaki Y."/>
            <person name="Deguchi S."/>
        </authorList>
    </citation>
    <scope>NUCLEOTIDE SEQUENCE [LARGE SCALE GENOMIC DNA]</scope>
    <source>
        <strain evidence="1 2">GE09</strain>
    </source>
</reference>
<evidence type="ECO:0008006" key="3">
    <source>
        <dbReference type="Google" id="ProtNLM"/>
    </source>
</evidence>
<name>A0AAN1WGW4_9GAMM</name>
<gene>
    <name evidence="1" type="ORF">MARGE09_P1577</name>
</gene>
<protein>
    <recommendedName>
        <fullName evidence="3">Type I phosphodiesterase / nucleotide pyrophosphatase</fullName>
    </recommendedName>
</protein>
<dbReference type="KEGG" id="marq:MARGE09_P1577"/>